<evidence type="ECO:0000259" key="4">
    <source>
        <dbReference type="PROSITE" id="PS50102"/>
    </source>
</evidence>
<evidence type="ECO:0000256" key="2">
    <source>
        <dbReference type="SAM" id="Coils"/>
    </source>
</evidence>
<dbReference type="PANTHER" id="PTHR18806:SF4">
    <property type="entry name" value="RNA-BINDING PROTEIN 25"/>
    <property type="match status" value="1"/>
</dbReference>
<dbReference type="Pfam" id="PF00076">
    <property type="entry name" value="RRM_1"/>
    <property type="match status" value="1"/>
</dbReference>
<gene>
    <name evidence="5" type="ORF">CHUDEA6_4370</name>
    <name evidence="6" type="ORF">GY17_00000457</name>
</gene>
<dbReference type="InterPro" id="IPR035979">
    <property type="entry name" value="RBD_domain_sf"/>
</dbReference>
<dbReference type="VEuPathDB" id="CryptoDB:Chro.60500"/>
<evidence type="ECO:0000313" key="5">
    <source>
        <dbReference type="EMBL" id="CUV06863.1"/>
    </source>
</evidence>
<dbReference type="SUPFAM" id="SSF54928">
    <property type="entry name" value="RNA-binding domain, RBD"/>
    <property type="match status" value="1"/>
</dbReference>
<dbReference type="GO" id="GO:0003723">
    <property type="term" value="F:RNA binding"/>
    <property type="evidence" value="ECO:0007669"/>
    <property type="project" value="UniProtKB-UniRule"/>
</dbReference>
<dbReference type="VEuPathDB" id="CryptoDB:GY17_00000457"/>
<dbReference type="PROSITE" id="PS50102">
    <property type="entry name" value="RRM"/>
    <property type="match status" value="1"/>
</dbReference>
<evidence type="ECO:0000313" key="7">
    <source>
        <dbReference type="Proteomes" id="UP001429100"/>
    </source>
</evidence>
<evidence type="ECO:0000256" key="3">
    <source>
        <dbReference type="SAM" id="MobiDB-lite"/>
    </source>
</evidence>
<keyword evidence="7" id="KW-1185">Reference proteome</keyword>
<dbReference type="AlphaFoldDB" id="A0A0S4TI57"/>
<feature type="region of interest" description="Disordered" evidence="3">
    <location>
        <begin position="1"/>
        <end position="23"/>
    </location>
</feature>
<feature type="domain" description="RRM" evidence="4">
    <location>
        <begin position="63"/>
        <end position="141"/>
    </location>
</feature>
<feature type="region of interest" description="Disordered" evidence="3">
    <location>
        <begin position="198"/>
        <end position="222"/>
    </location>
</feature>
<keyword evidence="2" id="KW-0175">Coiled coil</keyword>
<dbReference type="InterPro" id="IPR000504">
    <property type="entry name" value="RRM_dom"/>
</dbReference>
<dbReference type="EMBL" id="LN877952">
    <property type="protein sequence ID" value="CUV06863.1"/>
    <property type="molecule type" value="Genomic_DNA"/>
</dbReference>
<evidence type="ECO:0000313" key="6">
    <source>
        <dbReference type="EMBL" id="PPS97740.1"/>
    </source>
</evidence>
<dbReference type="Gene3D" id="3.30.70.330">
    <property type="match status" value="1"/>
</dbReference>
<protein>
    <submittedName>
        <fullName evidence="6">RRM domain containing protein</fullName>
    </submittedName>
</protein>
<keyword evidence="1" id="KW-0694">RNA-binding</keyword>
<evidence type="ECO:0000256" key="1">
    <source>
        <dbReference type="PROSITE-ProRule" id="PRU00176"/>
    </source>
</evidence>
<dbReference type="CDD" id="cd12446">
    <property type="entry name" value="RRM_RBM25"/>
    <property type="match status" value="1"/>
</dbReference>
<sequence length="556" mass="63467">MSNQNPSKKDETTKTRYHGLGLSNQGRGVIKSQSIAFQNSKWSNINSKSKEIGIDSNVAPGMTTVYVGKIPAQVTNTHIRKLLSECGTILRWSRQEDPTTKKLSSFGLCEFDSPEGVINAVNALNGIKISGGQLLVKYQHGIDKEIAKWQSNRINELLKHRGGDCTIETILNELSASDSKLRISIQRLLAGMTFELNSEQEQTSTEHGDNKSSNNDDQERNNKRISYSNLDDSGISSQMHKSGVLIGFPQNPKEKLRMKRFEEKNKKFEKKLQELDDELYELVKLFPEKMDISNDLTFRYLLDTLQESYHNFKFISSSNKKTFDMISEIIQSDKELIQSKQLDYSHSDYNIDSEIYDHESNANSKSRAESISFSPNQPHKYFENILSPNKFTKKEANNTLNTGTQNNSVFNNTNMERISINLPKFQKHQFENPIESLENINNIDGSNNNSSSSSSINLMKDINHLVNSKEEVFSAENWKNILKSVQFENYKEYVELEMKRIIGESDQNALNTITNFIIEKFSSKNLIQETINILIQILDTEAESFLRGLFLKILDS</sequence>
<reference evidence="5" key="2">
    <citation type="submission" date="2015-08" db="EMBL/GenBank/DDBJ databases">
        <authorList>
            <person name="Babu N.S."/>
            <person name="Beckwith C.J."/>
            <person name="Beseler K.G."/>
            <person name="Brison A."/>
            <person name="Carone J.V."/>
            <person name="Caskin T.P."/>
            <person name="Diamond M."/>
            <person name="Durham M.E."/>
            <person name="Foxe J.M."/>
            <person name="Go M."/>
            <person name="Henderson B.A."/>
            <person name="Jones I.B."/>
            <person name="McGettigan J.A."/>
            <person name="Micheletti S.J."/>
            <person name="Nasrallah M.E."/>
            <person name="Ortiz D."/>
            <person name="Piller C.R."/>
            <person name="Privatt S.R."/>
            <person name="Schneider S.L."/>
            <person name="Sharp S."/>
            <person name="Smith T.C."/>
            <person name="Stanton J.D."/>
            <person name="Ullery H.E."/>
            <person name="Wilson R.J."/>
            <person name="Serrano M.G."/>
            <person name="Buck G."/>
            <person name="Lee V."/>
            <person name="Wang Y."/>
            <person name="Carvalho R."/>
            <person name="Voegtly L."/>
            <person name="Shi R."/>
            <person name="Duckworth R."/>
            <person name="Johnson A."/>
            <person name="Loviza R."/>
            <person name="Walstead R."/>
            <person name="Shah Z."/>
            <person name="Kiflezghi M."/>
            <person name="Wade K."/>
            <person name="Ball S.L."/>
            <person name="Bradley K.W."/>
            <person name="Asai D.J."/>
            <person name="Bowman C.A."/>
            <person name="Russell D.A."/>
            <person name="Pope W.H."/>
            <person name="Jacobs-Sera D."/>
            <person name="Hendrix R.W."/>
            <person name="Hatfull G.F."/>
        </authorList>
    </citation>
    <scope>NUCLEOTIDE SEQUENCE [LARGE SCALE GENOMIC DNA]</scope>
</reference>
<name>A0A0S4TI57_CRYHO</name>
<dbReference type="InterPro" id="IPR034268">
    <property type="entry name" value="RBM25_RRM"/>
</dbReference>
<reference evidence="6 7" key="3">
    <citation type="submission" date="2017-10" db="EMBL/GenBank/DDBJ databases">
        <title>Consistent, comparative and evidence-based genome annotation and re-annotation for the closely-related species, Cryptosporidium parvum, C. hominis and C. tyzzeri.</title>
        <authorList>
            <person name="Baptista R.P."/>
            <person name="Li Y."/>
            <person name="Sateriale A."/>
            <person name="Striepen B."/>
            <person name="Kissinger J.C."/>
        </authorList>
    </citation>
    <scope>NUCLEOTIDE SEQUENCE [LARGE SCALE GENOMIC DNA]</scope>
    <source>
        <strain evidence="6">30976</strain>
    </source>
</reference>
<dbReference type="Proteomes" id="UP001429100">
    <property type="component" value="Unassembled WGS sequence"/>
</dbReference>
<dbReference type="EMBL" id="JTAI01000007">
    <property type="protein sequence ID" value="PPS97740.1"/>
    <property type="molecule type" value="Genomic_DNA"/>
</dbReference>
<dbReference type="Proteomes" id="UP000199752">
    <property type="component" value="Chromosome 6"/>
</dbReference>
<proteinExistence type="predicted"/>
<reference evidence="6 7" key="1">
    <citation type="submission" date="2014-11" db="EMBL/GenBank/DDBJ databases">
        <title>Comparative genomic analysis of Cryptosporidium hominis reveals occurrence of genetic recombination in virulent subtypes.</title>
        <authorList>
            <person name="Guo Y."/>
            <person name="Tang K."/>
            <person name="Frace M."/>
            <person name="Li N."/>
            <person name="Roellig D.M."/>
            <person name="Sammons S."/>
            <person name="Knipe K."/>
            <person name="Rowe L."/>
            <person name="Feng Y."/>
            <person name="Xiao L."/>
        </authorList>
    </citation>
    <scope>NUCLEOTIDE SEQUENCE [LARGE SCALE GENOMIC DNA]</scope>
    <source>
        <strain evidence="6">30976</strain>
    </source>
</reference>
<dbReference type="VEuPathDB" id="CryptoDB:ChTU502y2012_417g0050"/>
<accession>A0A0S4TI57</accession>
<dbReference type="OrthoDB" id="6275295at2759"/>
<dbReference type="SMART" id="SM00360">
    <property type="entry name" value="RRM"/>
    <property type="match status" value="1"/>
</dbReference>
<feature type="coiled-coil region" evidence="2">
    <location>
        <begin position="251"/>
        <end position="285"/>
    </location>
</feature>
<dbReference type="VEuPathDB" id="CryptoDB:CHUDEA6_4370"/>
<dbReference type="InterPro" id="IPR012677">
    <property type="entry name" value="Nucleotide-bd_a/b_plait_sf"/>
</dbReference>
<dbReference type="PANTHER" id="PTHR18806">
    <property type="entry name" value="RBM25 PROTEIN"/>
    <property type="match status" value="1"/>
</dbReference>
<dbReference type="InterPro" id="IPR052768">
    <property type="entry name" value="RBM25"/>
</dbReference>
<organism evidence="5">
    <name type="scientific">Cryptosporidium hominis</name>
    <dbReference type="NCBI Taxonomy" id="237895"/>
    <lineage>
        <taxon>Eukaryota</taxon>
        <taxon>Sar</taxon>
        <taxon>Alveolata</taxon>
        <taxon>Apicomplexa</taxon>
        <taxon>Conoidasida</taxon>
        <taxon>Coccidia</taxon>
        <taxon>Eucoccidiorida</taxon>
        <taxon>Eimeriorina</taxon>
        <taxon>Cryptosporidiidae</taxon>
        <taxon>Cryptosporidium</taxon>
    </lineage>
</organism>